<dbReference type="PANTHER" id="PTHR21716">
    <property type="entry name" value="TRANSMEMBRANE PROTEIN"/>
    <property type="match status" value="1"/>
</dbReference>
<gene>
    <name evidence="6" type="ORF">GO620_015065</name>
</gene>
<dbReference type="Proteomes" id="UP000429232">
    <property type="component" value="Chromosome"/>
</dbReference>
<dbReference type="Pfam" id="PF01594">
    <property type="entry name" value="AI-2E_transport"/>
    <property type="match status" value="1"/>
</dbReference>
<sequence>MSKTRTPGELHEPTTKKELTYIQKVWQTVAIIALLVIVILIARVAFNVLLMVLAGSLISIYFNGLSGIIQRRLRLKPGISLVISIVGSFAILGVLLWFMGTTIEQQIAQLIRSLPGTINNVKQKLSESPAGQQVLEALSSTNSQKMMGTVQSFFSTSFGVLGNLYIILLLSIFFTVSPALYTDGIILLFPPERKPVARHIISRISASLKGWVKSTILTMVVLATMISIGLTIMGIPAALVLGLFTGMLRLVPNFGAIIAMVPGTLLGLTEGTGTGIIVALIYIVSQTIVNNIVAPLVQKRMINMPPALTIISQVIMGTLSGGLGIILAVPLLAIVFILVEELYINKMEDGNVDDRPVVGEAPLLKHQ</sequence>
<organism evidence="6 7">
    <name type="scientific">Mucilaginibacter ginkgonis</name>
    <dbReference type="NCBI Taxonomy" id="2682091"/>
    <lineage>
        <taxon>Bacteria</taxon>
        <taxon>Pseudomonadati</taxon>
        <taxon>Bacteroidota</taxon>
        <taxon>Sphingobacteriia</taxon>
        <taxon>Sphingobacteriales</taxon>
        <taxon>Sphingobacteriaceae</taxon>
        <taxon>Mucilaginibacter</taxon>
    </lineage>
</organism>
<comment type="subcellular location">
    <subcellularLocation>
        <location evidence="1">Membrane</location>
        <topology evidence="1">Multi-pass membrane protein</topology>
    </subcellularLocation>
</comment>
<dbReference type="AlphaFoldDB" id="A0A6I4HYC9"/>
<dbReference type="EMBL" id="CP066775">
    <property type="protein sequence ID" value="QQL49474.1"/>
    <property type="molecule type" value="Genomic_DNA"/>
</dbReference>
<keyword evidence="5" id="KW-0472">Membrane</keyword>
<keyword evidence="7" id="KW-1185">Reference proteome</keyword>
<proteinExistence type="inferred from homology"/>
<evidence type="ECO:0000256" key="2">
    <source>
        <dbReference type="ARBA" id="ARBA00009773"/>
    </source>
</evidence>
<evidence type="ECO:0000256" key="3">
    <source>
        <dbReference type="ARBA" id="ARBA00022692"/>
    </source>
</evidence>
<accession>A0A6I4HYC9</accession>
<dbReference type="GO" id="GO:0016020">
    <property type="term" value="C:membrane"/>
    <property type="evidence" value="ECO:0007669"/>
    <property type="project" value="UniProtKB-SubCell"/>
</dbReference>
<protein>
    <submittedName>
        <fullName evidence="6">AI-2E family transporter</fullName>
    </submittedName>
</protein>
<keyword evidence="3" id="KW-0812">Transmembrane</keyword>
<dbReference type="RefSeq" id="WP_157524588.1">
    <property type="nucleotide sequence ID" value="NZ_CP066775.1"/>
</dbReference>
<reference evidence="6 7" key="1">
    <citation type="submission" date="2020-12" db="EMBL/GenBank/DDBJ databases">
        <title>HMF7856_wgs.fasta genome submission.</title>
        <authorList>
            <person name="Kang H."/>
            <person name="Kim H."/>
            <person name="Joh K."/>
        </authorList>
    </citation>
    <scope>NUCLEOTIDE SEQUENCE [LARGE SCALE GENOMIC DNA]</scope>
    <source>
        <strain evidence="6 7">HMF7856</strain>
    </source>
</reference>
<keyword evidence="4" id="KW-1133">Transmembrane helix</keyword>
<evidence type="ECO:0000313" key="6">
    <source>
        <dbReference type="EMBL" id="QQL49474.1"/>
    </source>
</evidence>
<evidence type="ECO:0000256" key="4">
    <source>
        <dbReference type="ARBA" id="ARBA00022989"/>
    </source>
</evidence>
<evidence type="ECO:0000256" key="1">
    <source>
        <dbReference type="ARBA" id="ARBA00004141"/>
    </source>
</evidence>
<dbReference type="InterPro" id="IPR002549">
    <property type="entry name" value="AI-2E-like"/>
</dbReference>
<evidence type="ECO:0000256" key="5">
    <source>
        <dbReference type="ARBA" id="ARBA00023136"/>
    </source>
</evidence>
<dbReference type="GO" id="GO:0055085">
    <property type="term" value="P:transmembrane transport"/>
    <property type="evidence" value="ECO:0007669"/>
    <property type="project" value="TreeGrafter"/>
</dbReference>
<comment type="similarity">
    <text evidence="2">Belongs to the autoinducer-2 exporter (AI-2E) (TC 2.A.86) family.</text>
</comment>
<dbReference type="KEGG" id="mgik:GO620_015065"/>
<name>A0A6I4HYC9_9SPHI</name>
<dbReference type="PANTHER" id="PTHR21716:SF62">
    <property type="entry name" value="TRANSPORT PROTEIN YDBI-RELATED"/>
    <property type="match status" value="1"/>
</dbReference>
<evidence type="ECO:0000313" key="7">
    <source>
        <dbReference type="Proteomes" id="UP000429232"/>
    </source>
</evidence>